<sequence>MTLIPRDPLRAWLNVRHRYYNGVMKSISKRDLNQKTAEVLDRISAEDEPVLVTERGKPRWRIEPVDGHTDLWDKLRAEGRLSSPKTVETPWPTENPGDYTQAEVDVLLDWAKGEH</sequence>
<dbReference type="RefSeq" id="WP_130451273.1">
    <property type="nucleotide sequence ID" value="NZ_SHLA01000001.1"/>
</dbReference>
<dbReference type="EMBL" id="SHLA01000001">
    <property type="protein sequence ID" value="RZU62739.1"/>
    <property type="molecule type" value="Genomic_DNA"/>
</dbReference>
<comment type="similarity">
    <text evidence="1">Belongs to the phD/YefM antitoxin family.</text>
</comment>
<reference evidence="2 3" key="1">
    <citation type="submission" date="2019-02" db="EMBL/GenBank/DDBJ databases">
        <title>Sequencing the genomes of 1000 actinobacteria strains.</title>
        <authorList>
            <person name="Klenk H.-P."/>
        </authorList>
    </citation>
    <scope>NUCLEOTIDE SEQUENCE [LARGE SCALE GENOMIC DNA]</scope>
    <source>
        <strain evidence="2 3">DSM 17364</strain>
    </source>
</reference>
<keyword evidence="3" id="KW-1185">Reference proteome</keyword>
<protein>
    <submittedName>
        <fullName evidence="2">Prevent-host-death family protein</fullName>
    </submittedName>
</protein>
<dbReference type="Proteomes" id="UP000292685">
    <property type="component" value="Unassembled WGS sequence"/>
</dbReference>
<dbReference type="InterPro" id="IPR036165">
    <property type="entry name" value="YefM-like_sf"/>
</dbReference>
<gene>
    <name evidence="2" type="ORF">EV380_2341</name>
</gene>
<evidence type="ECO:0000256" key="1">
    <source>
        <dbReference type="ARBA" id="ARBA00009981"/>
    </source>
</evidence>
<organism evidence="2 3">
    <name type="scientific">Zhihengliuella halotolerans</name>
    <dbReference type="NCBI Taxonomy" id="370736"/>
    <lineage>
        <taxon>Bacteria</taxon>
        <taxon>Bacillati</taxon>
        <taxon>Actinomycetota</taxon>
        <taxon>Actinomycetes</taxon>
        <taxon>Micrococcales</taxon>
        <taxon>Micrococcaceae</taxon>
        <taxon>Zhihengliuella</taxon>
    </lineage>
</organism>
<evidence type="ECO:0000313" key="2">
    <source>
        <dbReference type="EMBL" id="RZU62739.1"/>
    </source>
</evidence>
<dbReference type="Gene3D" id="3.40.1620.10">
    <property type="entry name" value="YefM-like domain"/>
    <property type="match status" value="1"/>
</dbReference>
<dbReference type="SUPFAM" id="SSF143120">
    <property type="entry name" value="YefM-like"/>
    <property type="match status" value="1"/>
</dbReference>
<evidence type="ECO:0000313" key="3">
    <source>
        <dbReference type="Proteomes" id="UP000292685"/>
    </source>
</evidence>
<dbReference type="OrthoDB" id="4419580at2"/>
<comment type="caution">
    <text evidence="2">The sequence shown here is derived from an EMBL/GenBank/DDBJ whole genome shotgun (WGS) entry which is preliminary data.</text>
</comment>
<accession>A0A4Q8AGF5</accession>
<proteinExistence type="inferred from homology"/>
<name>A0A4Q8AGF5_9MICC</name>
<dbReference type="NCBIfam" id="TIGR01552">
    <property type="entry name" value="phd_fam"/>
    <property type="match status" value="1"/>
</dbReference>
<dbReference type="AlphaFoldDB" id="A0A4Q8AGF5"/>